<sequence length="213" mass="24964">MISNIGIYEDSYIYKGNEYNRNNYSELLDNISRKRRIIFLSQILLIKKYGFNSSNTGIGDFIKKKINEDFSDKDNFLFSYEYNKKENIAYLYSIRNNNLISLTNDASELTVEPIQFYIKNKVIKEIKNSKDSNVLFKINNIFHILSLEKGYVINSVIVNSEDEVFKTISLIEDNKLLVIDKSVNTESLIDQVRGFKIKNIDLVEGIYEKIYRK</sequence>
<protein>
    <submittedName>
        <fullName evidence="1">Uncharacterized protein</fullName>
    </submittedName>
</protein>
<accession>A0A4S2DSW6</accession>
<dbReference type="OrthoDB" id="1912806at2"/>
<gene>
    <name evidence="1" type="ORF">E5347_05955</name>
</gene>
<dbReference type="RefSeq" id="WP_136005480.1">
    <property type="nucleotide sequence ID" value="NZ_SRYR01000001.1"/>
</dbReference>
<dbReference type="AlphaFoldDB" id="A0A4S2DSW6"/>
<reference evidence="1 2" key="1">
    <citation type="submission" date="2019-04" db="EMBL/GenBank/DDBJ databases">
        <title>Microbes associate with the intestines of laboratory mice.</title>
        <authorList>
            <person name="Navarre W."/>
            <person name="Wong E."/>
            <person name="Huang K."/>
            <person name="Tropini C."/>
            <person name="Ng K."/>
            <person name="Yu B."/>
        </authorList>
    </citation>
    <scope>NUCLEOTIDE SEQUENCE [LARGE SCALE GENOMIC DNA]</scope>
    <source>
        <strain evidence="1 2">NM50_B9-20</strain>
    </source>
</reference>
<organism evidence="1 2">
    <name type="scientific">Clostridium sartagoforme</name>
    <dbReference type="NCBI Taxonomy" id="84031"/>
    <lineage>
        <taxon>Bacteria</taxon>
        <taxon>Bacillati</taxon>
        <taxon>Bacillota</taxon>
        <taxon>Clostridia</taxon>
        <taxon>Eubacteriales</taxon>
        <taxon>Clostridiaceae</taxon>
        <taxon>Clostridium</taxon>
    </lineage>
</organism>
<comment type="caution">
    <text evidence="1">The sequence shown here is derived from an EMBL/GenBank/DDBJ whole genome shotgun (WGS) entry which is preliminary data.</text>
</comment>
<evidence type="ECO:0000313" key="2">
    <source>
        <dbReference type="Proteomes" id="UP000306888"/>
    </source>
</evidence>
<dbReference type="EMBL" id="SRYR01000001">
    <property type="protein sequence ID" value="TGY44353.1"/>
    <property type="molecule type" value="Genomic_DNA"/>
</dbReference>
<keyword evidence="2" id="KW-1185">Reference proteome</keyword>
<name>A0A4S2DSW6_9CLOT</name>
<proteinExistence type="predicted"/>
<evidence type="ECO:0000313" key="1">
    <source>
        <dbReference type="EMBL" id="TGY44353.1"/>
    </source>
</evidence>
<dbReference type="Proteomes" id="UP000306888">
    <property type="component" value="Unassembled WGS sequence"/>
</dbReference>